<accession>A0A0N5BF98</accession>
<reference evidence="10" key="1">
    <citation type="submission" date="2017-02" db="UniProtKB">
        <authorList>
            <consortium name="WormBaseParasite"/>
        </authorList>
    </citation>
    <scope>IDENTIFICATION</scope>
</reference>
<evidence type="ECO:0000313" key="9">
    <source>
        <dbReference type="Proteomes" id="UP000046392"/>
    </source>
</evidence>
<dbReference type="GO" id="GO:0006488">
    <property type="term" value="P:dolichol-linked oligosaccharide biosynthetic process"/>
    <property type="evidence" value="ECO:0007669"/>
    <property type="project" value="InterPro"/>
</dbReference>
<keyword evidence="6 8" id="KW-1133">Transmembrane helix</keyword>
<evidence type="ECO:0000256" key="7">
    <source>
        <dbReference type="ARBA" id="ARBA00023136"/>
    </source>
</evidence>
<keyword evidence="5" id="KW-0256">Endoplasmic reticulum</keyword>
<dbReference type="Gene3D" id="3.40.50.2000">
    <property type="entry name" value="Glycogen Phosphorylase B"/>
    <property type="match status" value="1"/>
</dbReference>
<evidence type="ECO:0000256" key="4">
    <source>
        <dbReference type="ARBA" id="ARBA00022692"/>
    </source>
</evidence>
<evidence type="ECO:0000256" key="5">
    <source>
        <dbReference type="ARBA" id="ARBA00022824"/>
    </source>
</evidence>
<evidence type="ECO:0000256" key="6">
    <source>
        <dbReference type="ARBA" id="ARBA00022989"/>
    </source>
</evidence>
<name>A0A0N5BF98_STREA</name>
<dbReference type="Proteomes" id="UP000046392">
    <property type="component" value="Unplaced"/>
</dbReference>
<dbReference type="PANTHER" id="PTHR12154">
    <property type="entry name" value="GLYCOSYL TRANSFERASE-RELATED"/>
    <property type="match status" value="1"/>
</dbReference>
<proteinExistence type="inferred from homology"/>
<evidence type="ECO:0000256" key="3">
    <source>
        <dbReference type="ARBA" id="ARBA00017467"/>
    </source>
</evidence>
<sequence length="244" mass="28173">MESRGSYSLYDEVIVLSLIGSVFIISLIYVFFLQYIKRHSKKPYRKLSEEIVIRFAAVMGSGGHTMELSSLIKSLKQKNYKERYYIIADTDTLSEGKIHTLEKETFNYGEYKIKKIPRSREVGQSYFTSIFTTIKGFLASMKIINELEPNVLFTNGPGTAIPVVLSVFIFDLLFGRDCRIIYVESFARVNTLSLTGKILYYTRLADVIIVQWEDLVNEFPRVEYIPFFYTFTDSSNINGVKKLE</sequence>
<organism evidence="9 10">
    <name type="scientific">Strongyloides papillosus</name>
    <name type="common">Intestinal threadworm</name>
    <dbReference type="NCBI Taxonomy" id="174720"/>
    <lineage>
        <taxon>Eukaryota</taxon>
        <taxon>Metazoa</taxon>
        <taxon>Ecdysozoa</taxon>
        <taxon>Nematoda</taxon>
        <taxon>Chromadorea</taxon>
        <taxon>Rhabditida</taxon>
        <taxon>Tylenchina</taxon>
        <taxon>Panagrolaimomorpha</taxon>
        <taxon>Strongyloidoidea</taxon>
        <taxon>Strongyloididae</taxon>
        <taxon>Strongyloides</taxon>
    </lineage>
</organism>
<comment type="similarity">
    <text evidence="2">Belongs to the ALG14 family.</text>
</comment>
<dbReference type="InterPro" id="IPR013969">
    <property type="entry name" value="Oligosacch_biosynth_Alg14"/>
</dbReference>
<evidence type="ECO:0000256" key="1">
    <source>
        <dbReference type="ARBA" id="ARBA00004389"/>
    </source>
</evidence>
<dbReference type="WBParaSite" id="SPAL_0000466600.1">
    <property type="protein sequence ID" value="SPAL_0000466600.1"/>
    <property type="gene ID" value="SPAL_0000466600"/>
</dbReference>
<keyword evidence="9" id="KW-1185">Reference proteome</keyword>
<evidence type="ECO:0000313" key="10">
    <source>
        <dbReference type="WBParaSite" id="SPAL_0000466600.1"/>
    </source>
</evidence>
<evidence type="ECO:0000256" key="2">
    <source>
        <dbReference type="ARBA" id="ARBA00009731"/>
    </source>
</evidence>
<dbReference type="STRING" id="174720.A0A0N5BF98"/>
<dbReference type="AlphaFoldDB" id="A0A0N5BF98"/>
<dbReference type="GO" id="GO:0043541">
    <property type="term" value="C:UDP-N-acetylglucosamine transferase complex"/>
    <property type="evidence" value="ECO:0007669"/>
    <property type="project" value="TreeGrafter"/>
</dbReference>
<dbReference type="PANTHER" id="PTHR12154:SF4">
    <property type="entry name" value="UDP-N-ACETYLGLUCOSAMINE TRANSFERASE SUBUNIT ALG14 HOMOLOG"/>
    <property type="match status" value="1"/>
</dbReference>
<keyword evidence="4 8" id="KW-0812">Transmembrane</keyword>
<dbReference type="Pfam" id="PF08660">
    <property type="entry name" value="Alg14"/>
    <property type="match status" value="1"/>
</dbReference>
<dbReference type="GO" id="GO:0004577">
    <property type="term" value="F:N-acetylglucosaminyldiphosphodolichol N-acetylglucosaminyltransferase activity"/>
    <property type="evidence" value="ECO:0007669"/>
    <property type="project" value="TreeGrafter"/>
</dbReference>
<dbReference type="SUPFAM" id="SSF53756">
    <property type="entry name" value="UDP-Glycosyltransferase/glycogen phosphorylase"/>
    <property type="match status" value="1"/>
</dbReference>
<evidence type="ECO:0000256" key="8">
    <source>
        <dbReference type="SAM" id="Phobius"/>
    </source>
</evidence>
<protein>
    <recommendedName>
        <fullName evidence="3">UDP-N-acetylglucosamine transferase subunit ALG14</fullName>
    </recommendedName>
</protein>
<feature type="transmembrane region" description="Helical" evidence="8">
    <location>
        <begin position="13"/>
        <end position="36"/>
    </location>
</feature>
<keyword evidence="7 8" id="KW-0472">Membrane</keyword>
<comment type="subcellular location">
    <subcellularLocation>
        <location evidence="1">Endoplasmic reticulum membrane</location>
        <topology evidence="1">Single-pass membrane protein</topology>
    </subcellularLocation>
</comment>